<dbReference type="Proteomes" id="UP000250557">
    <property type="component" value="Chromosome"/>
</dbReference>
<name>A0A364WQE3_9SPHI</name>
<gene>
    <name evidence="4" type="ORF">DEO27_028135</name>
    <name evidence="3" type="ORF">DIU31_022780</name>
</gene>
<dbReference type="PANTHER" id="PTHR34220:SF7">
    <property type="entry name" value="SENSOR HISTIDINE KINASE YPDA"/>
    <property type="match status" value="1"/>
</dbReference>
<keyword evidence="5" id="KW-1185">Reference proteome</keyword>
<proteinExistence type="predicted"/>
<dbReference type="Pfam" id="PF06580">
    <property type="entry name" value="His_kinase"/>
    <property type="match status" value="1"/>
</dbReference>
<keyword evidence="1" id="KW-1133">Transmembrane helix</keyword>
<dbReference type="Proteomes" id="UP000251402">
    <property type="component" value="Chromosome"/>
</dbReference>
<evidence type="ECO:0000259" key="2">
    <source>
        <dbReference type="Pfam" id="PF06580"/>
    </source>
</evidence>
<evidence type="ECO:0000313" key="5">
    <source>
        <dbReference type="Proteomes" id="UP000251402"/>
    </source>
</evidence>
<dbReference type="InterPro" id="IPR010559">
    <property type="entry name" value="Sig_transdc_His_kin_internal"/>
</dbReference>
<dbReference type="GO" id="GO:0016020">
    <property type="term" value="C:membrane"/>
    <property type="evidence" value="ECO:0007669"/>
    <property type="project" value="InterPro"/>
</dbReference>
<reference evidence="4" key="1">
    <citation type="submission" date="2019-08" db="EMBL/GenBank/DDBJ databases">
        <title>Comparative genome analysis confer to the adaptation heavy metal polluted environment.</title>
        <authorList>
            <person name="Li Y."/>
        </authorList>
    </citation>
    <scope>NUCLEOTIDE SEQUENCE [LARGE SCALE GENOMIC DNA]</scope>
    <source>
        <strain evidence="4">P1</strain>
        <strain evidence="3">P2</strain>
    </source>
</reference>
<evidence type="ECO:0000313" key="4">
    <source>
        <dbReference type="EMBL" id="QEM13721.1"/>
    </source>
</evidence>
<feature type="transmembrane region" description="Helical" evidence="1">
    <location>
        <begin position="125"/>
        <end position="141"/>
    </location>
</feature>
<feature type="transmembrane region" description="Helical" evidence="1">
    <location>
        <begin position="44"/>
        <end position="66"/>
    </location>
</feature>
<feature type="transmembrane region" description="Helical" evidence="1">
    <location>
        <begin position="78"/>
        <end position="105"/>
    </location>
</feature>
<accession>A0A364WQE3</accession>
<dbReference type="InterPro" id="IPR050640">
    <property type="entry name" value="Bact_2-comp_sensor_kinase"/>
</dbReference>
<keyword evidence="1" id="KW-0472">Membrane</keyword>
<dbReference type="GO" id="GO:0000155">
    <property type="term" value="F:phosphorelay sensor kinase activity"/>
    <property type="evidence" value="ECO:0007669"/>
    <property type="project" value="InterPro"/>
</dbReference>
<evidence type="ECO:0000256" key="1">
    <source>
        <dbReference type="SAM" id="Phobius"/>
    </source>
</evidence>
<dbReference type="KEGG" id="mrub:DEO27_028135"/>
<dbReference type="EMBL" id="CP043450">
    <property type="protein sequence ID" value="QEM13721.1"/>
    <property type="molecule type" value="Genomic_DNA"/>
</dbReference>
<evidence type="ECO:0000313" key="3">
    <source>
        <dbReference type="EMBL" id="QEM06204.1"/>
    </source>
</evidence>
<dbReference type="OrthoDB" id="9792992at2"/>
<dbReference type="EMBL" id="CP043451">
    <property type="protein sequence ID" value="QEM06204.1"/>
    <property type="molecule type" value="Genomic_DNA"/>
</dbReference>
<organism evidence="4 5">
    <name type="scientific">Mucilaginibacter rubeus</name>
    <dbReference type="NCBI Taxonomy" id="2027860"/>
    <lineage>
        <taxon>Bacteria</taxon>
        <taxon>Pseudomonadati</taxon>
        <taxon>Bacteroidota</taxon>
        <taxon>Sphingobacteriia</taxon>
        <taxon>Sphingobacteriales</taxon>
        <taxon>Sphingobacteriaceae</taxon>
        <taxon>Mucilaginibacter</taxon>
    </lineage>
</organism>
<sequence>MKGIFTSWLKKYRLHILIWIVFILYESLTIGWLLGVFGNPITYVAHYVIIIFLFYLHANWSLPWALKTSKTIMWKLPLVLLLEILVFILISFFVDKLLINIHVLINKGSLVLNFQYSLKTFFRDLYFIGFATGYFFLITYNKEKRKTNELEKQRLNDIIYRQKSEQELTKAQNAFLKAQINPHFLFNTLDFIYHNIVSLSPTAADTVITLAEMMRYAIDSDKMGDFIPLGDEIDQVENLLYLNQIRKNHGLGFQLQYEEDVRQIHLIPLVLLTMVENIFKHGNLTEHGHDALVRIYLKDGALFIETDNLIDNKKKVAGNHMGLSNIQHRLKYAYGDDVTFYYHTDDTNHFKVQLGIPFSQLKGPGESLGFSPGNDIILPHDSAGQTKIIG</sequence>
<feature type="domain" description="Signal transduction histidine kinase internal region" evidence="2">
    <location>
        <begin position="172"/>
        <end position="248"/>
    </location>
</feature>
<dbReference type="AlphaFoldDB" id="A0A364WQE3"/>
<keyword evidence="1" id="KW-0812">Transmembrane</keyword>
<protein>
    <recommendedName>
        <fullName evidence="2">Signal transduction histidine kinase internal region domain-containing protein</fullName>
    </recommendedName>
</protein>
<dbReference type="PANTHER" id="PTHR34220">
    <property type="entry name" value="SENSOR HISTIDINE KINASE YPDA"/>
    <property type="match status" value="1"/>
</dbReference>
<feature type="transmembrane region" description="Helical" evidence="1">
    <location>
        <begin position="12"/>
        <end position="38"/>
    </location>
</feature>